<dbReference type="SUPFAM" id="SSF46689">
    <property type="entry name" value="Homeodomain-like"/>
    <property type="match status" value="1"/>
</dbReference>
<keyword evidence="2 5" id="KW-0238">DNA-binding</keyword>
<dbReference type="SMART" id="SM00342">
    <property type="entry name" value="HTH_ARAC"/>
    <property type="match status" value="1"/>
</dbReference>
<organism evidence="5 6">
    <name type="scientific">Geodermatophilus nigrescens</name>
    <dbReference type="NCBI Taxonomy" id="1070870"/>
    <lineage>
        <taxon>Bacteria</taxon>
        <taxon>Bacillati</taxon>
        <taxon>Actinomycetota</taxon>
        <taxon>Actinomycetes</taxon>
        <taxon>Geodermatophilales</taxon>
        <taxon>Geodermatophilaceae</taxon>
        <taxon>Geodermatophilus</taxon>
    </lineage>
</organism>
<keyword evidence="6" id="KW-1185">Reference proteome</keyword>
<dbReference type="OrthoDB" id="9799345at2"/>
<dbReference type="PROSITE" id="PS00041">
    <property type="entry name" value="HTH_ARAC_FAMILY_1"/>
    <property type="match status" value="1"/>
</dbReference>
<dbReference type="Pfam" id="PF14525">
    <property type="entry name" value="AraC_binding_2"/>
    <property type="match status" value="1"/>
</dbReference>
<dbReference type="AlphaFoldDB" id="A0A1M5EI63"/>
<evidence type="ECO:0000256" key="2">
    <source>
        <dbReference type="ARBA" id="ARBA00023125"/>
    </source>
</evidence>
<dbReference type="PANTHER" id="PTHR46796:SF6">
    <property type="entry name" value="ARAC SUBFAMILY"/>
    <property type="match status" value="1"/>
</dbReference>
<dbReference type="InterPro" id="IPR050204">
    <property type="entry name" value="AraC_XylS_family_regulators"/>
</dbReference>
<dbReference type="Pfam" id="PF12833">
    <property type="entry name" value="HTH_18"/>
    <property type="match status" value="1"/>
</dbReference>
<dbReference type="GO" id="GO:0043565">
    <property type="term" value="F:sequence-specific DNA binding"/>
    <property type="evidence" value="ECO:0007669"/>
    <property type="project" value="InterPro"/>
</dbReference>
<dbReference type="InterPro" id="IPR018062">
    <property type="entry name" value="HTH_AraC-typ_CS"/>
</dbReference>
<keyword evidence="1" id="KW-0805">Transcription regulation</keyword>
<accession>A0A1M5EI63</accession>
<gene>
    <name evidence="5" type="ORF">SAMN05444351_0802</name>
</gene>
<evidence type="ECO:0000256" key="3">
    <source>
        <dbReference type="ARBA" id="ARBA00023163"/>
    </source>
</evidence>
<dbReference type="RefSeq" id="WP_073418715.1">
    <property type="nucleotide sequence ID" value="NZ_FQVX01000001.1"/>
</dbReference>
<sequence length="332" mass="35833">MATLVDTDGLDPADRRPGRVAELLEGTMSSRIRFPDPSVPARARLDGWDLGGVSVMRLDLTGEVTLLRTARHARADPEPVLSLAVQEAGTARQEQFDAQREVAGGELSFTEVSSPYEYRWSGRGVCRALRIPAARLGLPVDTVRRALPVAGTSPLYDLVRAHVTQLTRDVSQLAAEPLVHSLASATVDLTRALLASAVDGARGTADVLGETLLTRVRAYVRRHLTEPDLDAERIARAHAVSVRHLYRTCAAAGLSLEQEVISQRLEGARAELAGPGARSIAVVARRWGFTDPSYFARRFRAEYGVSPREWRDLARGEVLAGAPAGPGAPAAR</sequence>
<dbReference type="Proteomes" id="UP000184471">
    <property type="component" value="Unassembled WGS sequence"/>
</dbReference>
<dbReference type="InterPro" id="IPR020449">
    <property type="entry name" value="Tscrpt_reg_AraC-type_HTH"/>
</dbReference>
<evidence type="ECO:0000259" key="4">
    <source>
        <dbReference type="PROSITE" id="PS01124"/>
    </source>
</evidence>
<protein>
    <submittedName>
        <fullName evidence="5">AraC-type DNA-binding protein</fullName>
    </submittedName>
</protein>
<dbReference type="PRINTS" id="PR00032">
    <property type="entry name" value="HTHARAC"/>
</dbReference>
<dbReference type="InterPro" id="IPR035418">
    <property type="entry name" value="AraC-bd_2"/>
</dbReference>
<feature type="domain" description="HTH araC/xylS-type" evidence="4">
    <location>
        <begin position="214"/>
        <end position="313"/>
    </location>
</feature>
<proteinExistence type="predicted"/>
<dbReference type="Gene3D" id="1.10.10.60">
    <property type="entry name" value="Homeodomain-like"/>
    <property type="match status" value="1"/>
</dbReference>
<name>A0A1M5EI63_9ACTN</name>
<dbReference type="InterPro" id="IPR009057">
    <property type="entry name" value="Homeodomain-like_sf"/>
</dbReference>
<dbReference type="STRING" id="1070870.SAMN05444351_0802"/>
<dbReference type="PROSITE" id="PS01124">
    <property type="entry name" value="HTH_ARAC_FAMILY_2"/>
    <property type="match status" value="1"/>
</dbReference>
<dbReference type="InterPro" id="IPR018060">
    <property type="entry name" value="HTH_AraC"/>
</dbReference>
<evidence type="ECO:0000313" key="6">
    <source>
        <dbReference type="Proteomes" id="UP000184471"/>
    </source>
</evidence>
<dbReference type="GO" id="GO:0003700">
    <property type="term" value="F:DNA-binding transcription factor activity"/>
    <property type="evidence" value="ECO:0007669"/>
    <property type="project" value="InterPro"/>
</dbReference>
<reference evidence="5 6" key="1">
    <citation type="submission" date="2016-11" db="EMBL/GenBank/DDBJ databases">
        <authorList>
            <person name="Jaros S."/>
            <person name="Januszkiewicz K."/>
            <person name="Wedrychowicz H."/>
        </authorList>
    </citation>
    <scope>NUCLEOTIDE SEQUENCE [LARGE SCALE GENOMIC DNA]</scope>
    <source>
        <strain evidence="5 6">DSM 45408</strain>
    </source>
</reference>
<keyword evidence="3" id="KW-0804">Transcription</keyword>
<evidence type="ECO:0000313" key="5">
    <source>
        <dbReference type="EMBL" id="SHF78856.1"/>
    </source>
</evidence>
<dbReference type="EMBL" id="FQVX01000001">
    <property type="protein sequence ID" value="SHF78856.1"/>
    <property type="molecule type" value="Genomic_DNA"/>
</dbReference>
<evidence type="ECO:0000256" key="1">
    <source>
        <dbReference type="ARBA" id="ARBA00023015"/>
    </source>
</evidence>
<dbReference type="PANTHER" id="PTHR46796">
    <property type="entry name" value="HTH-TYPE TRANSCRIPTIONAL ACTIVATOR RHAS-RELATED"/>
    <property type="match status" value="1"/>
</dbReference>